<dbReference type="PANTHER" id="PTHR43420:SF47">
    <property type="entry name" value="N-ACETYLTRANSFERASE DOMAIN-CONTAINING PROTEIN"/>
    <property type="match status" value="1"/>
</dbReference>
<dbReference type="Pfam" id="PF00583">
    <property type="entry name" value="Acetyltransf_1"/>
    <property type="match status" value="1"/>
</dbReference>
<dbReference type="OrthoDB" id="9796919at2"/>
<dbReference type="EMBL" id="LT906479">
    <property type="protein sequence ID" value="SNW01600.1"/>
    <property type="molecule type" value="Genomic_DNA"/>
</dbReference>
<dbReference type="Gene3D" id="3.40.630.30">
    <property type="match status" value="1"/>
</dbReference>
<keyword evidence="1 4" id="KW-0808">Transferase</keyword>
<keyword evidence="5" id="KW-1185">Reference proteome</keyword>
<evidence type="ECO:0000259" key="3">
    <source>
        <dbReference type="PROSITE" id="PS51186"/>
    </source>
</evidence>
<proteinExistence type="predicted"/>
<evidence type="ECO:0000256" key="2">
    <source>
        <dbReference type="ARBA" id="ARBA00023315"/>
    </source>
</evidence>
<evidence type="ECO:0000313" key="4">
    <source>
        <dbReference type="EMBL" id="SNW01600.1"/>
    </source>
</evidence>
<evidence type="ECO:0000313" key="5">
    <source>
        <dbReference type="Proteomes" id="UP000215134"/>
    </source>
</evidence>
<dbReference type="RefSeq" id="WP_083950337.1">
    <property type="nucleotide sequence ID" value="NZ_CABITV010000001.1"/>
</dbReference>
<dbReference type="PROSITE" id="PS51186">
    <property type="entry name" value="GNAT"/>
    <property type="match status" value="1"/>
</dbReference>
<dbReference type="InterPro" id="IPR016181">
    <property type="entry name" value="Acyl_CoA_acyltransferase"/>
</dbReference>
<sequence length="165" mass="18746">MNNSILFRQLDEDDADDFLAFRLSALQNAPEAFGMLYQEELARSRQDTANRLKNRLVVGAYQHDSLVGTVGFNQGETAKTRHKGYIWGLYVSDKHRGLGIGERLITELLARLDPQVVQITLSVVKENRSAISLYQRVGFTCYGEEPRALKNTDGYSDEVLMYRLI</sequence>
<gene>
    <name evidence="4" type="ORF">SAMEA4384070_02500</name>
</gene>
<dbReference type="SUPFAM" id="SSF55729">
    <property type="entry name" value="Acyl-CoA N-acyltransferases (Nat)"/>
    <property type="match status" value="1"/>
</dbReference>
<dbReference type="InterPro" id="IPR000182">
    <property type="entry name" value="GNAT_dom"/>
</dbReference>
<feature type="domain" description="N-acetyltransferase" evidence="3">
    <location>
        <begin position="5"/>
        <end position="165"/>
    </location>
</feature>
<organism evidence="4 5">
    <name type="scientific">Serratia ficaria</name>
    <dbReference type="NCBI Taxonomy" id="61651"/>
    <lineage>
        <taxon>Bacteria</taxon>
        <taxon>Pseudomonadati</taxon>
        <taxon>Pseudomonadota</taxon>
        <taxon>Gammaproteobacteria</taxon>
        <taxon>Enterobacterales</taxon>
        <taxon>Yersiniaceae</taxon>
        <taxon>Serratia</taxon>
    </lineage>
</organism>
<keyword evidence="2" id="KW-0012">Acyltransferase</keyword>
<dbReference type="Proteomes" id="UP000215134">
    <property type="component" value="Chromosome 1"/>
</dbReference>
<dbReference type="GO" id="GO:0016747">
    <property type="term" value="F:acyltransferase activity, transferring groups other than amino-acyl groups"/>
    <property type="evidence" value="ECO:0007669"/>
    <property type="project" value="InterPro"/>
</dbReference>
<evidence type="ECO:0000256" key="1">
    <source>
        <dbReference type="ARBA" id="ARBA00022679"/>
    </source>
</evidence>
<protein>
    <submittedName>
        <fullName evidence="4">Putative acetyltransferase</fullName>
    </submittedName>
</protein>
<dbReference type="InterPro" id="IPR050680">
    <property type="entry name" value="YpeA/RimI_acetyltransf"/>
</dbReference>
<dbReference type="CDD" id="cd04301">
    <property type="entry name" value="NAT_SF"/>
    <property type="match status" value="1"/>
</dbReference>
<reference evidence="4 5" key="1">
    <citation type="submission" date="2017-06" db="EMBL/GenBank/DDBJ databases">
        <authorList>
            <consortium name="Pathogen Informatics"/>
        </authorList>
    </citation>
    <scope>NUCLEOTIDE SEQUENCE [LARGE SCALE GENOMIC DNA]</scope>
    <source>
        <strain evidence="4 5">NCTC12148</strain>
    </source>
</reference>
<dbReference type="KEGG" id="sfj:SAMEA4384070_2500"/>
<dbReference type="AlphaFoldDB" id="A0A240C0Z3"/>
<accession>A0A240C0Z3</accession>
<dbReference type="PANTHER" id="PTHR43420">
    <property type="entry name" value="ACETYLTRANSFERASE"/>
    <property type="match status" value="1"/>
</dbReference>
<dbReference type="GeneID" id="75027656"/>
<name>A0A240C0Z3_SERFI</name>